<dbReference type="RefSeq" id="XP_001881699.1">
    <property type="nucleotide sequence ID" value="XM_001881664.1"/>
</dbReference>
<organism evidence="2">
    <name type="scientific">Laccaria bicolor (strain S238N-H82 / ATCC MYA-4686)</name>
    <name type="common">Bicoloured deceiver</name>
    <name type="synonym">Laccaria laccata var. bicolor</name>
    <dbReference type="NCBI Taxonomy" id="486041"/>
    <lineage>
        <taxon>Eukaryota</taxon>
        <taxon>Fungi</taxon>
        <taxon>Dikarya</taxon>
        <taxon>Basidiomycota</taxon>
        <taxon>Agaricomycotina</taxon>
        <taxon>Agaricomycetes</taxon>
        <taxon>Agaricomycetidae</taxon>
        <taxon>Agaricales</taxon>
        <taxon>Agaricineae</taxon>
        <taxon>Hydnangiaceae</taxon>
        <taxon>Laccaria</taxon>
    </lineage>
</organism>
<dbReference type="KEGG" id="lbc:LACBIDRAFT_327694"/>
<proteinExistence type="predicted"/>
<name>B0DCJ8_LACBS</name>
<evidence type="ECO:0000313" key="1">
    <source>
        <dbReference type="EMBL" id="EDR07910.1"/>
    </source>
</evidence>
<dbReference type="Proteomes" id="UP000001194">
    <property type="component" value="Unassembled WGS sequence"/>
</dbReference>
<dbReference type="OrthoDB" id="2730162at2759"/>
<evidence type="ECO:0000313" key="2">
    <source>
        <dbReference type="Proteomes" id="UP000001194"/>
    </source>
</evidence>
<protein>
    <submittedName>
        <fullName evidence="1">Predicted protein</fullName>
    </submittedName>
</protein>
<dbReference type="HOGENOM" id="CLU_1390456_0_0_1"/>
<dbReference type="STRING" id="486041.B0DCJ8"/>
<dbReference type="EMBL" id="DS547103">
    <property type="protein sequence ID" value="EDR07910.1"/>
    <property type="molecule type" value="Genomic_DNA"/>
</dbReference>
<accession>B0DCJ8</accession>
<sequence>MAPPSGVFGQSYSSSTHVEYQPHTYAFAWTVRRDHPSDAGGHFYIRTYGIHIQAAANSLVIWRPADVHGTSLQDLDPHDTNPSFLQRGVAIVTPNQLPCVWEKYWGKEYNNQQCLEILAEVHGCIGRLDICLYLIDFPLSIIQLNYNEAESKYNIQFPVLTTAKTIYQWLHDVHVPSFLAHYLPTAPLSPAQNSII</sequence>
<dbReference type="InParanoid" id="B0DCJ8"/>
<dbReference type="GeneID" id="6077047"/>
<reference evidence="1 2" key="1">
    <citation type="journal article" date="2008" name="Nature">
        <title>The genome of Laccaria bicolor provides insights into mycorrhizal symbiosis.</title>
        <authorList>
            <person name="Martin F."/>
            <person name="Aerts A."/>
            <person name="Ahren D."/>
            <person name="Brun A."/>
            <person name="Danchin E.G.J."/>
            <person name="Duchaussoy F."/>
            <person name="Gibon J."/>
            <person name="Kohler A."/>
            <person name="Lindquist E."/>
            <person name="Pereda V."/>
            <person name="Salamov A."/>
            <person name="Shapiro H.J."/>
            <person name="Wuyts J."/>
            <person name="Blaudez D."/>
            <person name="Buee M."/>
            <person name="Brokstein P."/>
            <person name="Canbaeck B."/>
            <person name="Cohen D."/>
            <person name="Courty P.E."/>
            <person name="Coutinho P.M."/>
            <person name="Delaruelle C."/>
            <person name="Detter J.C."/>
            <person name="Deveau A."/>
            <person name="DiFazio S."/>
            <person name="Duplessis S."/>
            <person name="Fraissinet-Tachet L."/>
            <person name="Lucic E."/>
            <person name="Frey-Klett P."/>
            <person name="Fourrey C."/>
            <person name="Feussner I."/>
            <person name="Gay G."/>
            <person name="Grimwood J."/>
            <person name="Hoegger P.J."/>
            <person name="Jain P."/>
            <person name="Kilaru S."/>
            <person name="Labbe J."/>
            <person name="Lin Y.C."/>
            <person name="Legue V."/>
            <person name="Le Tacon F."/>
            <person name="Marmeisse R."/>
            <person name="Melayah D."/>
            <person name="Montanini B."/>
            <person name="Muratet M."/>
            <person name="Nehls U."/>
            <person name="Niculita-Hirzel H."/>
            <person name="Oudot-Le Secq M.P."/>
            <person name="Peter M."/>
            <person name="Quesneville H."/>
            <person name="Rajashekar B."/>
            <person name="Reich M."/>
            <person name="Rouhier N."/>
            <person name="Schmutz J."/>
            <person name="Yin T."/>
            <person name="Chalot M."/>
            <person name="Henrissat B."/>
            <person name="Kuees U."/>
            <person name="Lucas S."/>
            <person name="Van de Peer Y."/>
            <person name="Podila G.K."/>
            <person name="Polle A."/>
            <person name="Pukkila P.J."/>
            <person name="Richardson P.M."/>
            <person name="Rouze P."/>
            <person name="Sanders I.R."/>
            <person name="Stajich J.E."/>
            <person name="Tunlid A."/>
            <person name="Tuskan G."/>
            <person name="Grigoriev I.V."/>
        </authorList>
    </citation>
    <scope>NUCLEOTIDE SEQUENCE [LARGE SCALE GENOMIC DNA]</scope>
    <source>
        <strain evidence="2">S238N-H82 / ATCC MYA-4686</strain>
    </source>
</reference>
<keyword evidence="2" id="KW-1185">Reference proteome</keyword>
<dbReference type="AlphaFoldDB" id="B0DCJ8"/>
<gene>
    <name evidence="1" type="ORF">LACBIDRAFT_327694</name>
</gene>